<evidence type="ECO:0000256" key="2">
    <source>
        <dbReference type="ARBA" id="ARBA00023125"/>
    </source>
</evidence>
<dbReference type="Pfam" id="PF00440">
    <property type="entry name" value="TetR_N"/>
    <property type="match status" value="1"/>
</dbReference>
<evidence type="ECO:0000259" key="5">
    <source>
        <dbReference type="PROSITE" id="PS50977"/>
    </source>
</evidence>
<dbReference type="InterPro" id="IPR036271">
    <property type="entry name" value="Tet_transcr_reg_TetR-rel_C_sf"/>
</dbReference>
<dbReference type="InterPro" id="IPR054156">
    <property type="entry name" value="YxaF_TetR_C"/>
</dbReference>
<evidence type="ECO:0000256" key="1">
    <source>
        <dbReference type="ARBA" id="ARBA00023015"/>
    </source>
</evidence>
<evidence type="ECO:0000256" key="4">
    <source>
        <dbReference type="PROSITE-ProRule" id="PRU00335"/>
    </source>
</evidence>
<keyword evidence="2 4" id="KW-0238">DNA-binding</keyword>
<evidence type="ECO:0000313" key="6">
    <source>
        <dbReference type="EMBL" id="SFQ76236.1"/>
    </source>
</evidence>
<dbReference type="GeneID" id="93711905"/>
<dbReference type="PROSITE" id="PS50977">
    <property type="entry name" value="HTH_TETR_2"/>
    <property type="match status" value="1"/>
</dbReference>
<dbReference type="EMBL" id="FOXX01000008">
    <property type="protein sequence ID" value="SFQ76236.1"/>
    <property type="molecule type" value="Genomic_DNA"/>
</dbReference>
<dbReference type="PRINTS" id="PR00455">
    <property type="entry name" value="HTHTETR"/>
</dbReference>
<dbReference type="Proteomes" id="UP000182762">
    <property type="component" value="Unassembled WGS sequence"/>
</dbReference>
<dbReference type="Gene3D" id="1.10.357.10">
    <property type="entry name" value="Tetracycline Repressor, domain 2"/>
    <property type="match status" value="1"/>
</dbReference>
<organism evidence="6 7">
    <name type="scientific">Priestia endophytica DSM 13796</name>
    <dbReference type="NCBI Taxonomy" id="1121089"/>
    <lineage>
        <taxon>Bacteria</taxon>
        <taxon>Bacillati</taxon>
        <taxon>Bacillota</taxon>
        <taxon>Bacilli</taxon>
        <taxon>Bacillales</taxon>
        <taxon>Bacillaceae</taxon>
        <taxon>Priestia</taxon>
    </lineage>
</organism>
<keyword evidence="1" id="KW-0805">Transcription regulation</keyword>
<feature type="DNA-binding region" description="H-T-H motif" evidence="4">
    <location>
        <begin position="28"/>
        <end position="47"/>
    </location>
</feature>
<evidence type="ECO:0000313" key="7">
    <source>
        <dbReference type="Proteomes" id="UP000182762"/>
    </source>
</evidence>
<protein>
    <submittedName>
        <fullName evidence="6">Transcriptional regulator, TetR family</fullName>
    </submittedName>
</protein>
<evidence type="ECO:0000256" key="3">
    <source>
        <dbReference type="ARBA" id="ARBA00023163"/>
    </source>
</evidence>
<dbReference type="SUPFAM" id="SSF46689">
    <property type="entry name" value="Homeodomain-like"/>
    <property type="match status" value="1"/>
</dbReference>
<gene>
    <name evidence="6" type="ORF">SAMN02745910_03295</name>
</gene>
<dbReference type="RefSeq" id="WP_061805574.1">
    <property type="nucleotide sequence ID" value="NZ_FOXX01000008.1"/>
</dbReference>
<accession>A0A1I6B5N4</accession>
<reference evidence="6 7" key="1">
    <citation type="submission" date="2016-10" db="EMBL/GenBank/DDBJ databases">
        <authorList>
            <person name="Varghese N."/>
            <person name="Submissions S."/>
        </authorList>
    </citation>
    <scope>NUCLEOTIDE SEQUENCE [LARGE SCALE GENOMIC DNA]</scope>
    <source>
        <strain evidence="6 7">DSM 13796</strain>
    </source>
</reference>
<feature type="domain" description="HTH tetR-type" evidence="5">
    <location>
        <begin position="5"/>
        <end position="65"/>
    </location>
</feature>
<proteinExistence type="predicted"/>
<keyword evidence="7" id="KW-1185">Reference proteome</keyword>
<name>A0A1I6B5N4_9BACI</name>
<dbReference type="InterPro" id="IPR001647">
    <property type="entry name" value="HTH_TetR"/>
</dbReference>
<dbReference type="SUPFAM" id="SSF48498">
    <property type="entry name" value="Tetracyclin repressor-like, C-terminal domain"/>
    <property type="match status" value="1"/>
</dbReference>
<dbReference type="Pfam" id="PF21993">
    <property type="entry name" value="TetR_C_13_2"/>
    <property type="match status" value="1"/>
</dbReference>
<keyword evidence="3" id="KW-0804">Transcription</keyword>
<dbReference type="PANTHER" id="PTHR47506">
    <property type="entry name" value="TRANSCRIPTIONAL REGULATORY PROTEIN"/>
    <property type="match status" value="1"/>
</dbReference>
<comment type="caution">
    <text evidence="6">The sequence shown here is derived from an EMBL/GenBank/DDBJ whole genome shotgun (WGS) entry which is preliminary data.</text>
</comment>
<sequence length="191" mass="21557">MKVKGEARERIIQTAAYLFQLQGYHATGLNQIIKESGSPRGSVYYHFPNGKEELAIEAVKYTGEYIEKQIKESMAKSLDPVKAIQHFISVTANQFNDPEHIEGIPVGLLASETALISEPLRCTCVEVFKNWADIFADKLMQYGYEKEEAEELGMTINSMIEGGIMFSLAHKDKEPLLRISNQIPYILRKKG</sequence>
<dbReference type="PANTHER" id="PTHR47506:SF3">
    <property type="entry name" value="HTH-TYPE TRANSCRIPTIONAL REGULATOR LMRA"/>
    <property type="match status" value="1"/>
</dbReference>
<dbReference type="InterPro" id="IPR009057">
    <property type="entry name" value="Homeodomain-like_sf"/>
</dbReference>